<evidence type="ECO:0000256" key="3">
    <source>
        <dbReference type="ARBA" id="ARBA00022679"/>
    </source>
</evidence>
<keyword evidence="3 7" id="KW-0808">Transferase</keyword>
<dbReference type="EC" id="2.1.1.37" evidence="1"/>
<dbReference type="InterPro" id="IPR029063">
    <property type="entry name" value="SAM-dependent_MTases_sf"/>
</dbReference>
<evidence type="ECO:0000256" key="2">
    <source>
        <dbReference type="ARBA" id="ARBA00022603"/>
    </source>
</evidence>
<comment type="similarity">
    <text evidence="7">Belongs to the class I-like SAM-binding methyltransferase superfamily. C5-methyltransferase family.</text>
</comment>
<evidence type="ECO:0000256" key="7">
    <source>
        <dbReference type="PROSITE-ProRule" id="PRU01016"/>
    </source>
</evidence>
<comment type="caution">
    <text evidence="8">The sequence shown here is derived from an EMBL/GenBank/DDBJ whole genome shotgun (WGS) entry which is preliminary data.</text>
</comment>
<dbReference type="GO" id="GO:0008168">
    <property type="term" value="F:methyltransferase activity"/>
    <property type="evidence" value="ECO:0007669"/>
    <property type="project" value="UniProtKB-KW"/>
</dbReference>
<dbReference type="Pfam" id="PF00145">
    <property type="entry name" value="DNA_methylase"/>
    <property type="match status" value="1"/>
</dbReference>
<proteinExistence type="inferred from homology"/>
<dbReference type="EMBL" id="JAKJPO010000005">
    <property type="protein sequence ID" value="MCF7222213.1"/>
    <property type="molecule type" value="Genomic_DNA"/>
</dbReference>
<name>A0ABS9HV78_9GAMM</name>
<protein>
    <recommendedName>
        <fullName evidence="1">DNA (cytosine-5-)-methyltransferase</fullName>
        <ecNumber evidence="1">2.1.1.37</ecNumber>
    </recommendedName>
</protein>
<dbReference type="SUPFAM" id="SSF53335">
    <property type="entry name" value="S-adenosyl-L-methionine-dependent methyltransferases"/>
    <property type="match status" value="1"/>
</dbReference>
<keyword evidence="5" id="KW-0680">Restriction system</keyword>
<organism evidence="8 9">
    <name type="scientific">Marilutibacter chinensis</name>
    <dbReference type="NCBI Taxonomy" id="2912247"/>
    <lineage>
        <taxon>Bacteria</taxon>
        <taxon>Pseudomonadati</taxon>
        <taxon>Pseudomonadota</taxon>
        <taxon>Gammaproteobacteria</taxon>
        <taxon>Lysobacterales</taxon>
        <taxon>Lysobacteraceae</taxon>
        <taxon>Marilutibacter</taxon>
    </lineage>
</organism>
<reference evidence="8" key="1">
    <citation type="submission" date="2022-01" db="EMBL/GenBank/DDBJ databases">
        <title>Lysobacter chinensis sp. nov., a bacterium isolated from cow dung compost.</title>
        <authorList>
            <person name="Liu Y."/>
        </authorList>
    </citation>
    <scope>NUCLEOTIDE SEQUENCE</scope>
    <source>
        <strain evidence="8">TLK-CK17</strain>
    </source>
</reference>
<keyword evidence="2 7" id="KW-0489">Methyltransferase</keyword>
<accession>A0ABS9HV78</accession>
<evidence type="ECO:0000256" key="1">
    <source>
        <dbReference type="ARBA" id="ARBA00011975"/>
    </source>
</evidence>
<dbReference type="Gene3D" id="3.90.120.10">
    <property type="entry name" value="DNA Methylase, subunit A, domain 2"/>
    <property type="match status" value="1"/>
</dbReference>
<dbReference type="InterPro" id="IPR018117">
    <property type="entry name" value="C5_DNA_meth_AS"/>
</dbReference>
<evidence type="ECO:0000256" key="5">
    <source>
        <dbReference type="ARBA" id="ARBA00022747"/>
    </source>
</evidence>
<keyword evidence="4 7" id="KW-0949">S-adenosyl-L-methionine</keyword>
<dbReference type="InterPro" id="IPR050390">
    <property type="entry name" value="C5-Methyltransferase"/>
</dbReference>
<evidence type="ECO:0000313" key="9">
    <source>
        <dbReference type="Proteomes" id="UP001430796"/>
    </source>
</evidence>
<gene>
    <name evidence="8" type="ORF">L3V18_10510</name>
</gene>
<evidence type="ECO:0000256" key="6">
    <source>
        <dbReference type="ARBA" id="ARBA00047422"/>
    </source>
</evidence>
<dbReference type="Gene3D" id="3.40.50.150">
    <property type="entry name" value="Vaccinia Virus protein VP39"/>
    <property type="match status" value="1"/>
</dbReference>
<comment type="catalytic activity">
    <reaction evidence="6">
        <text>a 2'-deoxycytidine in DNA + S-adenosyl-L-methionine = a 5-methyl-2'-deoxycytidine in DNA + S-adenosyl-L-homocysteine + H(+)</text>
        <dbReference type="Rhea" id="RHEA:13681"/>
        <dbReference type="Rhea" id="RHEA-COMP:11369"/>
        <dbReference type="Rhea" id="RHEA-COMP:11370"/>
        <dbReference type="ChEBI" id="CHEBI:15378"/>
        <dbReference type="ChEBI" id="CHEBI:57856"/>
        <dbReference type="ChEBI" id="CHEBI:59789"/>
        <dbReference type="ChEBI" id="CHEBI:85452"/>
        <dbReference type="ChEBI" id="CHEBI:85454"/>
        <dbReference type="EC" id="2.1.1.37"/>
    </reaction>
</comment>
<dbReference type="PROSITE" id="PS00095">
    <property type="entry name" value="C5_MTASE_2"/>
    <property type="match status" value="1"/>
</dbReference>
<dbReference type="PROSITE" id="PS00094">
    <property type="entry name" value="C5_MTASE_1"/>
    <property type="match status" value="1"/>
</dbReference>
<sequence length="330" mass="37106">MKKGIQVTAGVDMDPACRYPYETNNRGARFIECDVESLSSEDIGELFPKDKHSLLAGCAPCQPFSTYAKGKDTSKDAKWKLLRSFANLVRKTQPDLVTMENVPQLPKHSIFDEFLSAFNGYETWFGVVQCEDYGIPQRRRRLVFLASKLGPISLIKPTHKDRQITVADAISCLPDIKAGEIHWNDSLHAAAGLTDINLRRIRQSRPGGSWQDWDADLVAACHRRDSGKTFNSVYGRMRWDKPSPTMTTLCYGFGNGRFGHPEQDRAISLREAALFQTFPKKYRFMPKGDAVNFRVIGRLIGNAVPVRLGEVIAISIAKHLKQVEKTQNMG</sequence>
<dbReference type="InterPro" id="IPR001525">
    <property type="entry name" value="C5_MeTfrase"/>
</dbReference>
<dbReference type="PANTHER" id="PTHR10629">
    <property type="entry name" value="CYTOSINE-SPECIFIC METHYLTRANSFERASE"/>
    <property type="match status" value="1"/>
</dbReference>
<dbReference type="InterPro" id="IPR031303">
    <property type="entry name" value="C5_meth_CS"/>
</dbReference>
<keyword evidence="9" id="KW-1185">Reference proteome</keyword>
<evidence type="ECO:0000256" key="4">
    <source>
        <dbReference type="ARBA" id="ARBA00022691"/>
    </source>
</evidence>
<reference evidence="8" key="2">
    <citation type="submission" date="2022-01" db="EMBL/GenBank/DDBJ databases">
        <authorList>
            <person name="Zhou L.Y."/>
        </authorList>
    </citation>
    <scope>NUCLEOTIDE SEQUENCE</scope>
    <source>
        <strain evidence="8">TLK-CK17</strain>
    </source>
</reference>
<feature type="active site" evidence="7">
    <location>
        <position position="61"/>
    </location>
</feature>
<evidence type="ECO:0000313" key="8">
    <source>
        <dbReference type="EMBL" id="MCF7222213.1"/>
    </source>
</evidence>
<dbReference type="GO" id="GO:0032259">
    <property type="term" value="P:methylation"/>
    <property type="evidence" value="ECO:0007669"/>
    <property type="project" value="UniProtKB-KW"/>
</dbReference>
<dbReference type="Proteomes" id="UP001430796">
    <property type="component" value="Unassembled WGS sequence"/>
</dbReference>
<dbReference type="PROSITE" id="PS51679">
    <property type="entry name" value="SAM_MT_C5"/>
    <property type="match status" value="1"/>
</dbReference>
<dbReference type="PANTHER" id="PTHR10629:SF52">
    <property type="entry name" value="DNA (CYTOSINE-5)-METHYLTRANSFERASE 1"/>
    <property type="match status" value="1"/>
</dbReference>